<dbReference type="EMBL" id="HBHX01061739">
    <property type="protein sequence ID" value="CAE0142032.1"/>
    <property type="molecule type" value="Transcribed_RNA"/>
</dbReference>
<sequence>MATIVEVDLVEVEVGPLRIEVLAVNELDRARQRVAKTLTKATQPSPFFIRVDGSTGREQDSDSPVVLRQQATEFDDVVGGTNPKTFGIGTPWSEIPVVPTDVKDNG</sequence>
<protein>
    <submittedName>
        <fullName evidence="1">Uncharacterized protein</fullName>
    </submittedName>
</protein>
<reference evidence="1" key="1">
    <citation type="submission" date="2021-01" db="EMBL/GenBank/DDBJ databases">
        <authorList>
            <person name="Corre E."/>
            <person name="Pelletier E."/>
            <person name="Niang G."/>
            <person name="Scheremetjew M."/>
            <person name="Finn R."/>
            <person name="Kale V."/>
            <person name="Holt S."/>
            <person name="Cochrane G."/>
            <person name="Meng A."/>
            <person name="Brown T."/>
            <person name="Cohen L."/>
        </authorList>
    </citation>
    <scope>NUCLEOTIDE SEQUENCE</scope>
    <source>
        <strain evidence="1">CCMP281</strain>
    </source>
</reference>
<proteinExistence type="predicted"/>
<accession>A0A7S3BSN9</accession>
<name>A0A7S3BSN9_9EUKA</name>
<evidence type="ECO:0000313" key="1">
    <source>
        <dbReference type="EMBL" id="CAE0142032.1"/>
    </source>
</evidence>
<dbReference type="AlphaFoldDB" id="A0A7S3BSN9"/>
<organism evidence="1">
    <name type="scientific">Haptolina ericina</name>
    <dbReference type="NCBI Taxonomy" id="156174"/>
    <lineage>
        <taxon>Eukaryota</taxon>
        <taxon>Haptista</taxon>
        <taxon>Haptophyta</taxon>
        <taxon>Prymnesiophyceae</taxon>
        <taxon>Prymnesiales</taxon>
        <taxon>Prymnesiaceae</taxon>
        <taxon>Haptolina</taxon>
    </lineage>
</organism>
<gene>
    <name evidence="1" type="ORF">HERI1096_LOCUS34118</name>
</gene>